<feature type="coiled-coil region" evidence="1">
    <location>
        <begin position="90"/>
        <end position="138"/>
    </location>
</feature>
<feature type="coiled-coil region" evidence="1">
    <location>
        <begin position="185"/>
        <end position="283"/>
    </location>
</feature>
<dbReference type="Proteomes" id="UP001443914">
    <property type="component" value="Unassembled WGS sequence"/>
</dbReference>
<gene>
    <name evidence="2" type="ORF">RND81_02G244800</name>
</gene>
<name>A0AAW1MXL1_SAPOF</name>
<proteinExistence type="predicted"/>
<dbReference type="PANTHER" id="PTHR34937">
    <property type="entry name" value="OS08G0559800 PROTEIN"/>
    <property type="match status" value="1"/>
</dbReference>
<comment type="caution">
    <text evidence="2">The sequence shown here is derived from an EMBL/GenBank/DDBJ whole genome shotgun (WGS) entry which is preliminary data.</text>
</comment>
<feature type="coiled-coil region" evidence="1">
    <location>
        <begin position="457"/>
        <end position="628"/>
    </location>
</feature>
<dbReference type="EMBL" id="JBDFQZ010000002">
    <property type="protein sequence ID" value="KAK9751137.1"/>
    <property type="molecule type" value="Genomic_DNA"/>
</dbReference>
<dbReference type="Gene3D" id="1.20.1170.10">
    <property type="match status" value="1"/>
</dbReference>
<protein>
    <submittedName>
        <fullName evidence="2">Uncharacterized protein</fullName>
    </submittedName>
</protein>
<dbReference type="AlphaFoldDB" id="A0AAW1MXL1"/>
<accession>A0AAW1MXL1</accession>
<sequence>MSNAVGEDESDAVLSDVEEEENDLIKFSNSSSSDVVSVEKFRELIAELDRERQARVSVENSKSELQVSFNRLKALAHEAIRKRDESGRQRDEVVKEKEEVLRDLERLREELGEVNKAKDEVSRLLEKSRAEIEAAAQMLVTGIEKISGKVGHIKNFTGVGLPRSQKYSGLPAVAYGVIKRTNEIVEEVVREIEVANKSRNEARERIEERNYEIAIEVSELEASIGRLREEVAEKSSRIEDLEKGIVEKDGRIGELERGMEERIGEIENERTELMRIVRDLETKMEDQRPLLVEQLSLVSKIHDELYGVIRVVDVGNGDQSEFAESLFLPQETGLEENLRAGLAGLESIFELSRVVSVKARDVVEEKSRAVKSLNETVARLFREKEHVGVLLRSALSKRLTSNPASKTNAVFEVAENGLREAGIEFKFGAFFENEKFGTLQSKEGGQETKDDEIYALAGALENIIKEAQLQIIELQHTVDELRAESSLLKDRLETQGKELSQKKHRIEELELREREANENIQGLMMDIAAAEEEITRWKGAAEQEAAAGSAVEQEYLTQISSLKQEIEEAQQAMAETAKKLKYKEETAEAAMAAREAAEKSLRLADIRASRLRDRVEELTHQLENLDNKSEGRSRSRPRYVCWPWEWLGIDLVGYRRPIEPPPEQQLNANEMELSEPLL</sequence>
<keyword evidence="3" id="KW-1185">Reference proteome</keyword>
<evidence type="ECO:0000313" key="3">
    <source>
        <dbReference type="Proteomes" id="UP001443914"/>
    </source>
</evidence>
<evidence type="ECO:0000313" key="2">
    <source>
        <dbReference type="EMBL" id="KAK9751137.1"/>
    </source>
</evidence>
<reference evidence="2" key="1">
    <citation type="submission" date="2024-03" db="EMBL/GenBank/DDBJ databases">
        <title>WGS assembly of Saponaria officinalis var. Norfolk2.</title>
        <authorList>
            <person name="Jenkins J."/>
            <person name="Shu S."/>
            <person name="Grimwood J."/>
            <person name="Barry K."/>
            <person name="Goodstein D."/>
            <person name="Schmutz J."/>
            <person name="Leebens-Mack J."/>
            <person name="Osbourn A."/>
        </authorList>
    </citation>
    <scope>NUCLEOTIDE SEQUENCE [LARGE SCALE GENOMIC DNA]</scope>
    <source>
        <strain evidence="2">JIC</strain>
    </source>
</reference>
<keyword evidence="1" id="KW-0175">Coiled coil</keyword>
<organism evidence="2 3">
    <name type="scientific">Saponaria officinalis</name>
    <name type="common">Common soapwort</name>
    <name type="synonym">Lychnis saponaria</name>
    <dbReference type="NCBI Taxonomy" id="3572"/>
    <lineage>
        <taxon>Eukaryota</taxon>
        <taxon>Viridiplantae</taxon>
        <taxon>Streptophyta</taxon>
        <taxon>Embryophyta</taxon>
        <taxon>Tracheophyta</taxon>
        <taxon>Spermatophyta</taxon>
        <taxon>Magnoliopsida</taxon>
        <taxon>eudicotyledons</taxon>
        <taxon>Gunneridae</taxon>
        <taxon>Pentapetalae</taxon>
        <taxon>Caryophyllales</taxon>
        <taxon>Caryophyllaceae</taxon>
        <taxon>Caryophylleae</taxon>
        <taxon>Saponaria</taxon>
    </lineage>
</organism>
<dbReference type="InterPro" id="IPR040300">
    <property type="entry name" value="At3g49055-like"/>
</dbReference>
<dbReference type="PANTHER" id="PTHR34937:SF1">
    <property type="entry name" value="PARAMYOSIN"/>
    <property type="match status" value="1"/>
</dbReference>
<evidence type="ECO:0000256" key="1">
    <source>
        <dbReference type="SAM" id="Coils"/>
    </source>
</evidence>